<comment type="caution">
    <text evidence="8">The sequence shown here is derived from an EMBL/GenBank/DDBJ whole genome shotgun (WGS) entry which is preliminary data.</text>
</comment>
<dbReference type="InterPro" id="IPR006140">
    <property type="entry name" value="D-isomer_DH_NAD-bd"/>
</dbReference>
<evidence type="ECO:0000313" key="8">
    <source>
        <dbReference type="EMBL" id="MBO1078485.1"/>
    </source>
</evidence>
<dbReference type="PROSITE" id="PS00671">
    <property type="entry name" value="D_2_HYDROXYACID_DH_3"/>
    <property type="match status" value="1"/>
</dbReference>
<dbReference type="PROSITE" id="PS00065">
    <property type="entry name" value="D_2_HYDROXYACID_DH_1"/>
    <property type="match status" value="1"/>
</dbReference>
<evidence type="ECO:0000256" key="3">
    <source>
        <dbReference type="ARBA" id="ARBA00023002"/>
    </source>
</evidence>
<feature type="domain" description="D-isomer specific 2-hydroxyacid dehydrogenase NAD-binding" evidence="7">
    <location>
        <begin position="115"/>
        <end position="289"/>
    </location>
</feature>
<dbReference type="Pfam" id="PF02826">
    <property type="entry name" value="2-Hacid_dh_C"/>
    <property type="match status" value="1"/>
</dbReference>
<evidence type="ECO:0000259" key="6">
    <source>
        <dbReference type="Pfam" id="PF00389"/>
    </source>
</evidence>
<dbReference type="Pfam" id="PF00389">
    <property type="entry name" value="2-Hacid_dh"/>
    <property type="match status" value="1"/>
</dbReference>
<dbReference type="PANTHER" id="PTHR42789">
    <property type="entry name" value="D-ISOMER SPECIFIC 2-HYDROXYACID DEHYDROGENASE FAMILY PROTEIN (AFU_ORTHOLOGUE AFUA_6G10090)"/>
    <property type="match status" value="1"/>
</dbReference>
<dbReference type="CDD" id="cd12169">
    <property type="entry name" value="PGDH_like_1"/>
    <property type="match status" value="1"/>
</dbReference>
<sequence length="325" mass="34292">MAALPRCVILDDYQLVALAMADWTVLSDRLSVEALDQWLPPEALPQALAGAEVVVAMRERTRFDAALLDQLPALRLLVTTGMRNASIDMEAAAARGIVVCGTHGAANSTPEMSWALLMALARHIPAEHANLRAGGPWQNSLGFDLAGKCIGIVGLGKIGQVMARYATAFGMRVLAWSPNLTAERAAAGGAALAPSLDALLEQADVVTLHMVLAPATRGLIGAAEIARMKPTALLVNTSRGPLVDAAALQAALREGRIGGAALDVYEQEPLPADSPWRSLPNLVTTPHLGYVSEAGYRVFFGQAVEDIDGWLRGMPLRVLANARSG</sequence>
<evidence type="ECO:0000259" key="7">
    <source>
        <dbReference type="Pfam" id="PF02826"/>
    </source>
</evidence>
<dbReference type="EMBL" id="JACTNG010000002">
    <property type="protein sequence ID" value="MBO1078485.1"/>
    <property type="molecule type" value="Genomic_DNA"/>
</dbReference>
<dbReference type="SUPFAM" id="SSF52283">
    <property type="entry name" value="Formate/glycerate dehydrogenase catalytic domain-like"/>
    <property type="match status" value="1"/>
</dbReference>
<feature type="domain" description="D-isomer specific 2-hydroxyacid dehydrogenase catalytic" evidence="6">
    <location>
        <begin position="24"/>
        <end position="316"/>
    </location>
</feature>
<keyword evidence="3 5" id="KW-0560">Oxidoreductase</keyword>
<evidence type="ECO:0000313" key="9">
    <source>
        <dbReference type="Proteomes" id="UP001518989"/>
    </source>
</evidence>
<dbReference type="RefSeq" id="WP_207415906.1">
    <property type="nucleotide sequence ID" value="NZ_CP061178.1"/>
</dbReference>
<dbReference type="Gene3D" id="3.40.50.720">
    <property type="entry name" value="NAD(P)-binding Rossmann-like Domain"/>
    <property type="match status" value="2"/>
</dbReference>
<organism evidence="8 9">
    <name type="scientific">Roseomonas haemaphysalidis</name>
    <dbReference type="NCBI Taxonomy" id="2768162"/>
    <lineage>
        <taxon>Bacteria</taxon>
        <taxon>Pseudomonadati</taxon>
        <taxon>Pseudomonadota</taxon>
        <taxon>Alphaproteobacteria</taxon>
        <taxon>Acetobacterales</taxon>
        <taxon>Roseomonadaceae</taxon>
        <taxon>Roseomonas</taxon>
    </lineage>
</organism>
<evidence type="ECO:0000256" key="2">
    <source>
        <dbReference type="ARBA" id="ARBA00022605"/>
    </source>
</evidence>
<proteinExistence type="inferred from homology"/>
<dbReference type="InterPro" id="IPR029753">
    <property type="entry name" value="D-isomer_DH_CS"/>
</dbReference>
<comment type="similarity">
    <text evidence="1 5">Belongs to the D-isomer specific 2-hydroxyacid dehydrogenase family.</text>
</comment>
<name>A0ABS3KNA7_9PROT</name>
<accession>A0ABS3KNA7</accession>
<dbReference type="SUPFAM" id="SSF51735">
    <property type="entry name" value="NAD(P)-binding Rossmann-fold domains"/>
    <property type="match status" value="1"/>
</dbReference>
<gene>
    <name evidence="8" type="ORF">IAI61_05540</name>
</gene>
<reference evidence="8 9" key="1">
    <citation type="submission" date="2020-09" db="EMBL/GenBank/DDBJ databases">
        <title>Roseomonas.</title>
        <authorList>
            <person name="Zhu W."/>
        </authorList>
    </citation>
    <scope>NUCLEOTIDE SEQUENCE [LARGE SCALE GENOMIC DNA]</scope>
    <source>
        <strain evidence="8 9">573</strain>
    </source>
</reference>
<evidence type="ECO:0000256" key="4">
    <source>
        <dbReference type="ARBA" id="ARBA00023027"/>
    </source>
</evidence>
<dbReference type="InterPro" id="IPR029752">
    <property type="entry name" value="D-isomer_DH_CS1"/>
</dbReference>
<evidence type="ECO:0000256" key="5">
    <source>
        <dbReference type="RuleBase" id="RU003719"/>
    </source>
</evidence>
<keyword evidence="2" id="KW-0028">Amino-acid biosynthesis</keyword>
<dbReference type="InterPro" id="IPR050857">
    <property type="entry name" value="D-2-hydroxyacid_DH"/>
</dbReference>
<evidence type="ECO:0000256" key="1">
    <source>
        <dbReference type="ARBA" id="ARBA00005854"/>
    </source>
</evidence>
<dbReference type="PANTHER" id="PTHR42789:SF1">
    <property type="entry name" value="D-ISOMER SPECIFIC 2-HYDROXYACID DEHYDROGENASE FAMILY PROTEIN (AFU_ORTHOLOGUE AFUA_6G10090)"/>
    <property type="match status" value="1"/>
</dbReference>
<keyword evidence="4" id="KW-0520">NAD</keyword>
<dbReference type="InterPro" id="IPR006139">
    <property type="entry name" value="D-isomer_2_OHA_DH_cat_dom"/>
</dbReference>
<dbReference type="Proteomes" id="UP001518989">
    <property type="component" value="Unassembled WGS sequence"/>
</dbReference>
<dbReference type="InterPro" id="IPR036291">
    <property type="entry name" value="NAD(P)-bd_dom_sf"/>
</dbReference>
<keyword evidence="9" id="KW-1185">Reference proteome</keyword>
<protein>
    <submittedName>
        <fullName evidence="8">D-2-hydroxyacid dehydrogenase family protein</fullName>
    </submittedName>
</protein>